<feature type="transmembrane region" description="Helical" evidence="1">
    <location>
        <begin position="105"/>
        <end position="123"/>
    </location>
</feature>
<evidence type="ECO:0000313" key="2">
    <source>
        <dbReference type="EMBL" id="URI07956.1"/>
    </source>
</evidence>
<gene>
    <name evidence="2" type="ORF">MW290_05060</name>
</gene>
<organism evidence="2 3">
    <name type="scientific">Aquincola tertiaricarbonis</name>
    <dbReference type="NCBI Taxonomy" id="391953"/>
    <lineage>
        <taxon>Bacteria</taxon>
        <taxon>Pseudomonadati</taxon>
        <taxon>Pseudomonadota</taxon>
        <taxon>Betaproteobacteria</taxon>
        <taxon>Burkholderiales</taxon>
        <taxon>Sphaerotilaceae</taxon>
        <taxon>Aquincola</taxon>
    </lineage>
</organism>
<name>A0ABY4SA90_AQUTE</name>
<dbReference type="EMBL" id="CP097635">
    <property type="protein sequence ID" value="URI07956.1"/>
    <property type="molecule type" value="Genomic_DNA"/>
</dbReference>
<keyword evidence="1" id="KW-0812">Transmembrane</keyword>
<sequence>MAIHTAMAGVEVAGFATSKIVQGIKLIYQVAGDLNDWLDRHIEALKASDRPVIACTGRVLEAAKFGFGLGYIASTVLIAAGQMLLGNTFAAVAAVGSAAVLSNPIAMTCGAVGAIYFGCTALTDKEREQILERLASGLTLGLELIRSIVEFSVRKFGELLDSKQAEASKKFIKDFAEAFGRSLYDMTRQVGDFASDSAELIAQRTGQAAAAIKDAAGKVGDVVAGSASAAGEAIKAGASRVGELASDAGKAVLKRAAAAPVMTTVATESPDSLKGIRPDDDKRR</sequence>
<feature type="transmembrane region" description="Helical" evidence="1">
    <location>
        <begin position="65"/>
        <end position="85"/>
    </location>
</feature>
<keyword evidence="3" id="KW-1185">Reference proteome</keyword>
<dbReference type="RefSeq" id="WP_250196178.1">
    <property type="nucleotide sequence ID" value="NZ_CP097635.1"/>
</dbReference>
<reference evidence="2" key="1">
    <citation type="submission" date="2022-05" db="EMBL/GenBank/DDBJ databases">
        <title>An RpoN-dependent PEP-CTERM gene is involved in floc formation of an Aquincola tertiaricarbonis strain.</title>
        <authorList>
            <person name="Qiu D."/>
            <person name="Xia M."/>
        </authorList>
    </citation>
    <scope>NUCLEOTIDE SEQUENCE</scope>
    <source>
        <strain evidence="2">RN12</strain>
    </source>
</reference>
<proteinExistence type="predicted"/>
<accession>A0ABY4SA90</accession>
<evidence type="ECO:0000256" key="1">
    <source>
        <dbReference type="SAM" id="Phobius"/>
    </source>
</evidence>
<keyword evidence="1" id="KW-1133">Transmembrane helix</keyword>
<dbReference type="Proteomes" id="UP001056201">
    <property type="component" value="Chromosome 1"/>
</dbReference>
<keyword evidence="1" id="KW-0472">Membrane</keyword>
<evidence type="ECO:0000313" key="3">
    <source>
        <dbReference type="Proteomes" id="UP001056201"/>
    </source>
</evidence>
<protein>
    <submittedName>
        <fullName evidence="2">Uncharacterized protein</fullName>
    </submittedName>
</protein>